<name>A0A0J6YMM9_COCIT</name>
<feature type="region of interest" description="Disordered" evidence="1">
    <location>
        <begin position="51"/>
        <end position="88"/>
    </location>
</feature>
<dbReference type="AlphaFoldDB" id="A0A0J6YMM9"/>
<sequence length="112" mass="12096">MGMTDPRSFHGRVRSTLKGTGFQSLPARCERLLKAEVRTWAEICTLQIAPPNKDTELGWTSKQQGNGEETIDESQKAAAPRNTTLPEAAWGLAESADSPSADARLFLASAHG</sequence>
<gene>
    <name evidence="2" type="ORF">CIRG_07844</name>
</gene>
<dbReference type="Proteomes" id="UP000054565">
    <property type="component" value="Unassembled WGS sequence"/>
</dbReference>
<protein>
    <submittedName>
        <fullName evidence="2">Uncharacterized protein</fullName>
    </submittedName>
</protein>
<organism evidence="2 3">
    <name type="scientific">Coccidioides immitis RMSCC 2394</name>
    <dbReference type="NCBI Taxonomy" id="404692"/>
    <lineage>
        <taxon>Eukaryota</taxon>
        <taxon>Fungi</taxon>
        <taxon>Dikarya</taxon>
        <taxon>Ascomycota</taxon>
        <taxon>Pezizomycotina</taxon>
        <taxon>Eurotiomycetes</taxon>
        <taxon>Eurotiomycetidae</taxon>
        <taxon>Onygenales</taxon>
        <taxon>Onygenaceae</taxon>
        <taxon>Coccidioides</taxon>
    </lineage>
</organism>
<accession>A0A0J6YMM9</accession>
<reference evidence="3" key="1">
    <citation type="journal article" date="2010" name="Genome Res.">
        <title>Population genomic sequencing of Coccidioides fungi reveals recent hybridization and transposon control.</title>
        <authorList>
            <person name="Neafsey D.E."/>
            <person name="Barker B.M."/>
            <person name="Sharpton T.J."/>
            <person name="Stajich J.E."/>
            <person name="Park D.J."/>
            <person name="Whiston E."/>
            <person name="Hung C.-Y."/>
            <person name="McMahan C."/>
            <person name="White J."/>
            <person name="Sykes S."/>
            <person name="Heiman D."/>
            <person name="Young S."/>
            <person name="Zeng Q."/>
            <person name="Abouelleil A."/>
            <person name="Aftuck L."/>
            <person name="Bessette D."/>
            <person name="Brown A."/>
            <person name="FitzGerald M."/>
            <person name="Lui A."/>
            <person name="Macdonald J.P."/>
            <person name="Priest M."/>
            <person name="Orbach M.J."/>
            <person name="Galgiani J.N."/>
            <person name="Kirkland T.N."/>
            <person name="Cole G.T."/>
            <person name="Birren B.W."/>
            <person name="Henn M.R."/>
            <person name="Taylor J.W."/>
            <person name="Rounsley S.D."/>
        </authorList>
    </citation>
    <scope>NUCLEOTIDE SEQUENCE [LARGE SCALE GENOMIC DNA]</scope>
    <source>
        <strain evidence="3">RMSCC 2394</strain>
    </source>
</reference>
<proteinExistence type="predicted"/>
<dbReference type="EMBL" id="DS028097">
    <property type="protein sequence ID" value="KMP08163.1"/>
    <property type="molecule type" value="Genomic_DNA"/>
</dbReference>
<feature type="compositionally biased region" description="Polar residues" evidence="1">
    <location>
        <begin position="58"/>
        <end position="67"/>
    </location>
</feature>
<evidence type="ECO:0000256" key="1">
    <source>
        <dbReference type="SAM" id="MobiDB-lite"/>
    </source>
</evidence>
<evidence type="ECO:0000313" key="2">
    <source>
        <dbReference type="EMBL" id="KMP08163.1"/>
    </source>
</evidence>
<evidence type="ECO:0000313" key="3">
    <source>
        <dbReference type="Proteomes" id="UP000054565"/>
    </source>
</evidence>